<dbReference type="Proteomes" id="UP000045039">
    <property type="component" value="Unassembled WGS sequence"/>
</dbReference>
<sequence>MPLDIVDLAAGAGTPGSLHEQVADAMAETMVGMLNTREDILSALRRQYPEEADLQRFLTDANNQVARDIHRAAGGKIH</sequence>
<dbReference type="RefSeq" id="WP_023980606.1">
    <property type="nucleotide sequence ID" value="NZ_CAADLS010000501.1"/>
</dbReference>
<gene>
    <name evidence="1" type="ORF">PAERUG_P19_London_7_VIM_2_05_10_06787</name>
</gene>
<accession>A0A9P1RFL1</accession>
<evidence type="ECO:0000313" key="2">
    <source>
        <dbReference type="Proteomes" id="UP000045039"/>
    </source>
</evidence>
<comment type="caution">
    <text evidence="1">The sequence shown here is derived from an EMBL/GenBank/DDBJ whole genome shotgun (WGS) entry which is preliminary data.</text>
</comment>
<name>A0A9P1RFL1_PSEAI</name>
<proteinExistence type="predicted"/>
<dbReference type="GeneID" id="42591615"/>
<dbReference type="AlphaFoldDB" id="A0A9P1RFL1"/>
<evidence type="ECO:0000313" key="1">
    <source>
        <dbReference type="EMBL" id="CRQ11263.1"/>
    </source>
</evidence>
<dbReference type="EMBL" id="CVVU01000274">
    <property type="protein sequence ID" value="CRQ11263.1"/>
    <property type="molecule type" value="Genomic_DNA"/>
</dbReference>
<reference evidence="2" key="1">
    <citation type="submission" date="2015-06" db="EMBL/GenBank/DDBJ databases">
        <authorList>
            <person name="Radhakrishnan Rajesh"/>
            <person name="Underwood Anthony"/>
            <person name="Al-Shahib Ali"/>
        </authorList>
    </citation>
    <scope>NUCLEOTIDE SEQUENCE [LARGE SCALE GENOMIC DNA]</scope>
    <source>
        <strain evidence="2">P19_London_7_VIM_2_05_10</strain>
    </source>
</reference>
<protein>
    <submittedName>
        <fullName evidence="1">Uncharacterized protein</fullName>
    </submittedName>
</protein>
<organism evidence="1 2">
    <name type="scientific">Pseudomonas aeruginosa</name>
    <dbReference type="NCBI Taxonomy" id="287"/>
    <lineage>
        <taxon>Bacteria</taxon>
        <taxon>Pseudomonadati</taxon>
        <taxon>Pseudomonadota</taxon>
        <taxon>Gammaproteobacteria</taxon>
        <taxon>Pseudomonadales</taxon>
        <taxon>Pseudomonadaceae</taxon>
        <taxon>Pseudomonas</taxon>
    </lineage>
</organism>